<evidence type="ECO:0000256" key="1">
    <source>
        <dbReference type="ARBA" id="ARBA00001936"/>
    </source>
</evidence>
<keyword evidence="5" id="KW-0479">Metal-binding</keyword>
<dbReference type="GO" id="GO:0004518">
    <property type="term" value="F:nuclease activity"/>
    <property type="evidence" value="ECO:0007669"/>
    <property type="project" value="UniProtKB-KW"/>
</dbReference>
<feature type="compositionally biased region" description="Polar residues" evidence="11">
    <location>
        <begin position="254"/>
        <end position="265"/>
    </location>
</feature>
<feature type="compositionally biased region" description="Basic and acidic residues" evidence="11">
    <location>
        <begin position="215"/>
        <end position="240"/>
    </location>
</feature>
<dbReference type="InterPro" id="IPR005135">
    <property type="entry name" value="Endo/exonuclease/phosphatase"/>
</dbReference>
<dbReference type="GO" id="GO:0070260">
    <property type="term" value="F:5'-tyrosyl-DNA phosphodiesterase activity"/>
    <property type="evidence" value="ECO:0007669"/>
    <property type="project" value="TreeGrafter"/>
</dbReference>
<keyword evidence="7" id="KW-0378">Hydrolase</keyword>
<keyword evidence="8" id="KW-0460">Magnesium</keyword>
<feature type="region of interest" description="Disordered" evidence="11">
    <location>
        <begin position="287"/>
        <end position="342"/>
    </location>
</feature>
<keyword evidence="10" id="KW-0539">Nucleus</keyword>
<dbReference type="Pfam" id="PF03372">
    <property type="entry name" value="Exo_endo_phos"/>
    <property type="match status" value="1"/>
</dbReference>
<feature type="compositionally biased region" description="Basic and acidic residues" evidence="11">
    <location>
        <begin position="298"/>
        <end position="316"/>
    </location>
</feature>
<dbReference type="GO" id="GO:0006302">
    <property type="term" value="P:double-strand break repair"/>
    <property type="evidence" value="ECO:0007669"/>
    <property type="project" value="TreeGrafter"/>
</dbReference>
<dbReference type="InterPro" id="IPR051547">
    <property type="entry name" value="TDP2-like"/>
</dbReference>
<dbReference type="SUPFAM" id="SSF56219">
    <property type="entry name" value="DNase I-like"/>
    <property type="match status" value="1"/>
</dbReference>
<dbReference type="Gene3D" id="3.60.10.10">
    <property type="entry name" value="Endonuclease/exonuclease/phosphatase"/>
    <property type="match status" value="1"/>
</dbReference>
<dbReference type="GO" id="GO:0005737">
    <property type="term" value="C:cytoplasm"/>
    <property type="evidence" value="ECO:0007669"/>
    <property type="project" value="TreeGrafter"/>
</dbReference>
<name>A0AAN7IVQ4_QUERU</name>
<dbReference type="Proteomes" id="UP001324115">
    <property type="component" value="Unassembled WGS sequence"/>
</dbReference>
<dbReference type="GO" id="GO:0046872">
    <property type="term" value="F:metal ion binding"/>
    <property type="evidence" value="ECO:0007669"/>
    <property type="project" value="UniProtKB-KW"/>
</dbReference>
<evidence type="ECO:0000256" key="5">
    <source>
        <dbReference type="ARBA" id="ARBA00022723"/>
    </source>
</evidence>
<dbReference type="FunFam" id="3.60.10.10:FF:000058">
    <property type="entry name" value="Tyrosyl-DNA phosphodiesterase 2"/>
    <property type="match status" value="1"/>
</dbReference>
<evidence type="ECO:0000256" key="10">
    <source>
        <dbReference type="ARBA" id="ARBA00023242"/>
    </source>
</evidence>
<evidence type="ECO:0000256" key="8">
    <source>
        <dbReference type="ARBA" id="ARBA00022842"/>
    </source>
</evidence>
<comment type="cofactor">
    <cofactor evidence="2">
        <name>Mg(2+)</name>
        <dbReference type="ChEBI" id="CHEBI:18420"/>
    </cofactor>
</comment>
<comment type="caution">
    <text evidence="13">The sequence shown here is derived from an EMBL/GenBank/DDBJ whole genome shotgun (WGS) entry which is preliminary data.</text>
</comment>
<feature type="compositionally biased region" description="Low complexity" evidence="11">
    <location>
        <begin position="241"/>
        <end position="253"/>
    </location>
</feature>
<evidence type="ECO:0000259" key="12">
    <source>
        <dbReference type="Pfam" id="PF03372"/>
    </source>
</evidence>
<comment type="subcellular location">
    <subcellularLocation>
        <location evidence="3">Nucleus</location>
        <location evidence="3">PML body</location>
    </subcellularLocation>
</comment>
<dbReference type="Pfam" id="PF14223">
    <property type="entry name" value="Retrotran_gag_2"/>
    <property type="match status" value="1"/>
</dbReference>
<evidence type="ECO:0000256" key="7">
    <source>
        <dbReference type="ARBA" id="ARBA00022801"/>
    </source>
</evidence>
<keyword evidence="6" id="KW-0227">DNA damage</keyword>
<feature type="region of interest" description="Disordered" evidence="11">
    <location>
        <begin position="212"/>
        <end position="267"/>
    </location>
</feature>
<sequence>MDYDSDDAVSLKSDGTNYLLWSYMMRNFEIDGDLWDYVSGSATRPDPKDKNYIDLIKHWESMNSMALYIINFYVDSSLKKRLDHIKSAKDAWDYLAGLYAHHDESNFAKKYRLEREIEGVKQSGFPIAGLYRLMQCYWLQLDEMESKELSDLESYKKYREESRLVQLLMALPDKFEDIRKSMMEGSPLPTFSEAVKELLTVEHRPTYDQFSSLSLDDKDCPAKKTNNEQTKRSSGRKKDSPQSTSSSSRLASSLTPGNNQPALSTDQRDLHKSVLFGRLESELFGQSPLESGKYQPPFRRDDKDFPAKKMNNDQTKRSNRSQKDSPQFGGCQPSIQDPIQQSDKDYRPYFSLSRLASSLTPDNNQPALSTDQWDLHKSILKSQLESELSGQSPLESSIYVPPFRRERNCLSMVSSTVKILSYNVWFRDLEIHKRMEALGELIQLHSPDVICFQEVTLDIYDIFKVSSWWNTYNCLVSHQMASTGRYFCMQLSKLPVKSFSCKPFSNSAMMRELCMAEIEVRGKLLTVATSHLESPCPAPPKWDQMHSEERIAQATEAVNLLKKFPNVVFCGDMNWDENLDGKFPLSDGWIDAWADLRPGENGWTYDTVSNPKLSCNRPLQKRLDRFICNLCDFKLSAINMIGMEAIPGVSYMKEKKVRKRVQKLMLPVLPSTDHYGLLLGVNIQ</sequence>
<evidence type="ECO:0000256" key="2">
    <source>
        <dbReference type="ARBA" id="ARBA00001946"/>
    </source>
</evidence>
<keyword evidence="4" id="KW-0540">Nuclease</keyword>
<evidence type="ECO:0000313" key="13">
    <source>
        <dbReference type="EMBL" id="KAK4588372.1"/>
    </source>
</evidence>
<gene>
    <name evidence="13" type="ORF">RGQ29_019379</name>
</gene>
<evidence type="ECO:0000256" key="6">
    <source>
        <dbReference type="ARBA" id="ARBA00022763"/>
    </source>
</evidence>
<evidence type="ECO:0000313" key="14">
    <source>
        <dbReference type="Proteomes" id="UP001324115"/>
    </source>
</evidence>
<feature type="domain" description="Endonuclease/exonuclease/phosphatase" evidence="12">
    <location>
        <begin position="420"/>
        <end position="632"/>
    </location>
</feature>
<evidence type="ECO:0000256" key="9">
    <source>
        <dbReference type="ARBA" id="ARBA00023204"/>
    </source>
</evidence>
<protein>
    <recommendedName>
        <fullName evidence="12">Endonuclease/exonuclease/phosphatase domain-containing protein</fullName>
    </recommendedName>
</protein>
<evidence type="ECO:0000256" key="11">
    <source>
        <dbReference type="SAM" id="MobiDB-lite"/>
    </source>
</evidence>
<accession>A0AAN7IVQ4</accession>
<dbReference type="EMBL" id="JAXUIC010000005">
    <property type="protein sequence ID" value="KAK4588372.1"/>
    <property type="molecule type" value="Genomic_DNA"/>
</dbReference>
<organism evidence="13 14">
    <name type="scientific">Quercus rubra</name>
    <name type="common">Northern red oak</name>
    <name type="synonym">Quercus borealis</name>
    <dbReference type="NCBI Taxonomy" id="3512"/>
    <lineage>
        <taxon>Eukaryota</taxon>
        <taxon>Viridiplantae</taxon>
        <taxon>Streptophyta</taxon>
        <taxon>Embryophyta</taxon>
        <taxon>Tracheophyta</taxon>
        <taxon>Spermatophyta</taxon>
        <taxon>Magnoliopsida</taxon>
        <taxon>eudicotyledons</taxon>
        <taxon>Gunneridae</taxon>
        <taxon>Pentapetalae</taxon>
        <taxon>rosids</taxon>
        <taxon>fabids</taxon>
        <taxon>Fagales</taxon>
        <taxon>Fagaceae</taxon>
        <taxon>Quercus</taxon>
    </lineage>
</organism>
<dbReference type="PANTHER" id="PTHR15822:SF4">
    <property type="entry name" value="TYROSYL-DNA PHOSPHODIESTERASE 2"/>
    <property type="match status" value="1"/>
</dbReference>
<dbReference type="PANTHER" id="PTHR15822">
    <property type="entry name" value="TRAF AND TNF RECEPTOR-ASSOCIATED PROTEIN"/>
    <property type="match status" value="1"/>
</dbReference>
<dbReference type="AlphaFoldDB" id="A0AAN7IVQ4"/>
<dbReference type="CDD" id="cd09080">
    <property type="entry name" value="TDP2"/>
    <property type="match status" value="1"/>
</dbReference>
<keyword evidence="14" id="KW-1185">Reference proteome</keyword>
<proteinExistence type="predicted"/>
<dbReference type="GO" id="GO:0003697">
    <property type="term" value="F:single-stranded DNA binding"/>
    <property type="evidence" value="ECO:0007669"/>
    <property type="project" value="TreeGrafter"/>
</dbReference>
<dbReference type="InterPro" id="IPR036691">
    <property type="entry name" value="Endo/exonu/phosph_ase_sf"/>
</dbReference>
<comment type="cofactor">
    <cofactor evidence="1">
        <name>Mn(2+)</name>
        <dbReference type="ChEBI" id="CHEBI:29035"/>
    </cofactor>
</comment>
<evidence type="ECO:0000256" key="3">
    <source>
        <dbReference type="ARBA" id="ARBA00004322"/>
    </source>
</evidence>
<evidence type="ECO:0000256" key="4">
    <source>
        <dbReference type="ARBA" id="ARBA00022722"/>
    </source>
</evidence>
<keyword evidence="9" id="KW-0234">DNA repair</keyword>
<reference evidence="13 14" key="1">
    <citation type="journal article" date="2023" name="G3 (Bethesda)">
        <title>A haplotype-resolved chromosome-scale genome for Quercus rubra L. provides insights into the genetics of adaptive traits for red oak species.</title>
        <authorList>
            <person name="Kapoor B."/>
            <person name="Jenkins J."/>
            <person name="Schmutz J."/>
            <person name="Zhebentyayeva T."/>
            <person name="Kuelheim C."/>
            <person name="Coggeshall M."/>
            <person name="Heim C."/>
            <person name="Lasky J.R."/>
            <person name="Leites L."/>
            <person name="Islam-Faridi N."/>
            <person name="Romero-Severson J."/>
            <person name="DeLeo V.L."/>
            <person name="Lucas S.M."/>
            <person name="Lazic D."/>
            <person name="Gailing O."/>
            <person name="Carlson J."/>
            <person name="Staton M."/>
        </authorList>
    </citation>
    <scope>NUCLEOTIDE SEQUENCE [LARGE SCALE GENOMIC DNA]</scope>
    <source>
        <strain evidence="13">Pseudo-F2</strain>
    </source>
</reference>